<evidence type="ECO:0000313" key="1">
    <source>
        <dbReference type="EMBL" id="GAP84601.2"/>
    </source>
</evidence>
<dbReference type="STRING" id="77044.A0A1S7UML6"/>
<dbReference type="OrthoDB" id="4778203at2759"/>
<proteinExistence type="predicted"/>
<gene>
    <name evidence="1" type="ORF">SAMD00023353_1101300</name>
</gene>
<dbReference type="PANTHER" id="PTHR37535:SF3">
    <property type="entry name" value="FLUG DOMAIN-CONTAINING PROTEIN"/>
    <property type="match status" value="1"/>
</dbReference>
<dbReference type="Proteomes" id="UP000054516">
    <property type="component" value="Unassembled WGS sequence"/>
</dbReference>
<dbReference type="EMBL" id="DF977456">
    <property type="protein sequence ID" value="GAP84601.2"/>
    <property type="molecule type" value="Genomic_DNA"/>
</dbReference>
<dbReference type="PANTHER" id="PTHR37535">
    <property type="entry name" value="FLUG DOMAIN PROTEIN"/>
    <property type="match status" value="1"/>
</dbReference>
<accession>A0A1S7UML6</accession>
<reference evidence="1" key="1">
    <citation type="submission" date="2016-03" db="EMBL/GenBank/DDBJ databases">
        <title>Draft genome sequence of Rosellinia necatrix.</title>
        <authorList>
            <person name="Kanematsu S."/>
        </authorList>
    </citation>
    <scope>NUCLEOTIDE SEQUENCE [LARGE SCALE GENOMIC DNA]</scope>
    <source>
        <strain evidence="1">W97</strain>
    </source>
</reference>
<evidence type="ECO:0000313" key="2">
    <source>
        <dbReference type="Proteomes" id="UP000054516"/>
    </source>
</evidence>
<dbReference type="AlphaFoldDB" id="A0A1S7UML6"/>
<name>A0A1S7UML6_ROSNE</name>
<keyword evidence="2" id="KW-1185">Reference proteome</keyword>
<protein>
    <submittedName>
        <fullName evidence="1">Uncharacterized protein</fullName>
    </submittedName>
</protein>
<organism evidence="1">
    <name type="scientific">Rosellinia necatrix</name>
    <name type="common">White root-rot fungus</name>
    <dbReference type="NCBI Taxonomy" id="77044"/>
    <lineage>
        <taxon>Eukaryota</taxon>
        <taxon>Fungi</taxon>
        <taxon>Dikarya</taxon>
        <taxon>Ascomycota</taxon>
        <taxon>Pezizomycotina</taxon>
        <taxon>Sordariomycetes</taxon>
        <taxon>Xylariomycetidae</taxon>
        <taxon>Xylariales</taxon>
        <taxon>Xylariaceae</taxon>
        <taxon>Rosellinia</taxon>
    </lineage>
</organism>
<sequence length="160" mass="18492">MSGKQRFLFCTLTKTVTFAIKDGAFAAENLRTVRDVFNPRNTKANRCMSLRWASEWLKRPVFRKCNASGLSLTKPLPYHKLKDDMARQSLDYECEKNLGPKDPKWVAFSNAYINEKVEFHLQNAFCDEPTEDAVIAMLMHINVMRDPRATSDTVPEEIWD</sequence>